<proteinExistence type="predicted"/>
<sequence length="357" mass="35504">MTTSTSATSRQVLRAAAVAASAAVALAGCAQQTTTSQATAPAAATSGTTDGSAGATTSPTTPPAGTTSSAGSTGPAAEQSGSPAPVDATTAGAATPAGPDVAARTVASVSGAALPVYFLGLDGTQVREGGGAPTPRLRLFREFVPTPRPGSTAQRAETAANVAMREAGSRGYLNVWGERTVTDVHVGASTIEVTLDGPTRAVDGATARIGTASVVWTVTAVTGKNLPVRFRSPDGRVLGPLPTSKTYARSSGVAQTGELAAVWIDSPGAGAALKAGPVVATGQACAFEGTVAYSLTRAGKAVRSGHTTASVGCPTRGTWRLDLGRLGAGSYQLQVWAPSPADGQRDLGRATRTFTVR</sequence>
<dbReference type="Pfam" id="PF10648">
    <property type="entry name" value="Gmad2"/>
    <property type="match status" value="1"/>
</dbReference>
<evidence type="ECO:0000313" key="4">
    <source>
        <dbReference type="EMBL" id="MTB72724.1"/>
    </source>
</evidence>
<dbReference type="PROSITE" id="PS51318">
    <property type="entry name" value="TAT"/>
    <property type="match status" value="1"/>
</dbReference>
<dbReference type="RefSeq" id="WP_154594009.1">
    <property type="nucleotide sequence ID" value="NZ_WLVL01000040.1"/>
</dbReference>
<keyword evidence="5" id="KW-1185">Reference proteome</keyword>
<evidence type="ECO:0000256" key="2">
    <source>
        <dbReference type="SAM" id="SignalP"/>
    </source>
</evidence>
<name>A0A6I3I941_9MICO</name>
<feature type="domain" description="Bacterial spore germination immunoglobulin-like" evidence="3">
    <location>
        <begin position="262"/>
        <end position="343"/>
    </location>
</feature>
<dbReference type="AlphaFoldDB" id="A0A6I3I941"/>
<comment type="caution">
    <text evidence="4">The sequence shown here is derived from an EMBL/GenBank/DDBJ whole genome shotgun (WGS) entry which is preliminary data.</text>
</comment>
<keyword evidence="2" id="KW-0732">Signal</keyword>
<organism evidence="4 5">
    <name type="scientific">Arsenicicoccus cauae</name>
    <dbReference type="NCBI Taxonomy" id="2663847"/>
    <lineage>
        <taxon>Bacteria</taxon>
        <taxon>Bacillati</taxon>
        <taxon>Actinomycetota</taxon>
        <taxon>Actinomycetes</taxon>
        <taxon>Micrococcales</taxon>
        <taxon>Intrasporangiaceae</taxon>
        <taxon>Arsenicicoccus</taxon>
    </lineage>
</organism>
<dbReference type="Proteomes" id="UP000431092">
    <property type="component" value="Unassembled WGS sequence"/>
</dbReference>
<dbReference type="EMBL" id="WLVL01000040">
    <property type="protein sequence ID" value="MTB72724.1"/>
    <property type="molecule type" value="Genomic_DNA"/>
</dbReference>
<accession>A0A6I3I941</accession>
<dbReference type="InterPro" id="IPR006311">
    <property type="entry name" value="TAT_signal"/>
</dbReference>
<feature type="chain" id="PRO_5039035421" description="Bacterial spore germination immunoglobulin-like domain-containing protein" evidence="2">
    <location>
        <begin position="28"/>
        <end position="357"/>
    </location>
</feature>
<evidence type="ECO:0000313" key="5">
    <source>
        <dbReference type="Proteomes" id="UP000431092"/>
    </source>
</evidence>
<reference evidence="4 5" key="1">
    <citation type="submission" date="2019-11" db="EMBL/GenBank/DDBJ databases">
        <title>Whole genome sequencing identifies a novel species of the genus Arsenicicoccus isolated from human blood.</title>
        <authorList>
            <person name="Jeong J.H."/>
            <person name="Kweon O.J."/>
            <person name="Kim H.R."/>
            <person name="Kim T.-H."/>
            <person name="Ha S.-M."/>
            <person name="Lee M.-K."/>
        </authorList>
    </citation>
    <scope>NUCLEOTIDE SEQUENCE [LARGE SCALE GENOMIC DNA]</scope>
    <source>
        <strain evidence="4 5">MKL-02</strain>
    </source>
</reference>
<feature type="region of interest" description="Disordered" evidence="1">
    <location>
        <begin position="34"/>
        <end position="98"/>
    </location>
</feature>
<dbReference type="InterPro" id="IPR018911">
    <property type="entry name" value="Gmad2_Ig-like_dom"/>
</dbReference>
<gene>
    <name evidence="4" type="ORF">GGG17_12270</name>
</gene>
<evidence type="ECO:0000256" key="1">
    <source>
        <dbReference type="SAM" id="MobiDB-lite"/>
    </source>
</evidence>
<protein>
    <recommendedName>
        <fullName evidence="3">Bacterial spore germination immunoglobulin-like domain-containing protein</fullName>
    </recommendedName>
</protein>
<feature type="signal peptide" evidence="2">
    <location>
        <begin position="1"/>
        <end position="27"/>
    </location>
</feature>
<evidence type="ECO:0000259" key="3">
    <source>
        <dbReference type="Pfam" id="PF10648"/>
    </source>
</evidence>